<dbReference type="Gene3D" id="3.30.300.20">
    <property type="match status" value="1"/>
</dbReference>
<dbReference type="InterPro" id="IPR036102">
    <property type="entry name" value="OsmC/Ohrsf"/>
</dbReference>
<accession>A0A6G7Y869</accession>
<dbReference type="EMBL" id="CP049865">
    <property type="protein sequence ID" value="QIK72848.1"/>
    <property type="molecule type" value="Genomic_DNA"/>
</dbReference>
<dbReference type="PANTHER" id="PTHR34352:SF1">
    <property type="entry name" value="PROTEIN YHFA"/>
    <property type="match status" value="1"/>
</dbReference>
<dbReference type="InterPro" id="IPR015946">
    <property type="entry name" value="KH_dom-like_a/b"/>
</dbReference>
<proteinExistence type="predicted"/>
<evidence type="ECO:0000313" key="2">
    <source>
        <dbReference type="Proteomes" id="UP000501058"/>
    </source>
</evidence>
<dbReference type="KEGG" id="prv:G7070_11920"/>
<organism evidence="1 2">
    <name type="scientific">Propioniciclava coleopterorum</name>
    <dbReference type="NCBI Taxonomy" id="2714937"/>
    <lineage>
        <taxon>Bacteria</taxon>
        <taxon>Bacillati</taxon>
        <taxon>Actinomycetota</taxon>
        <taxon>Actinomycetes</taxon>
        <taxon>Propionibacteriales</taxon>
        <taxon>Propionibacteriaceae</taxon>
        <taxon>Propioniciclava</taxon>
    </lineage>
</organism>
<name>A0A6G7Y869_9ACTN</name>
<gene>
    <name evidence="1" type="ORF">G7070_11920</name>
</gene>
<evidence type="ECO:0000313" key="1">
    <source>
        <dbReference type="EMBL" id="QIK72848.1"/>
    </source>
</evidence>
<dbReference type="RefSeq" id="WP_166233922.1">
    <property type="nucleotide sequence ID" value="NZ_CP049865.1"/>
</dbReference>
<reference evidence="1 2" key="1">
    <citation type="submission" date="2020-03" db="EMBL/GenBank/DDBJ databases">
        <title>Propioniciclava sp. nov., isolated from Hydrophilus acuminatus.</title>
        <authorList>
            <person name="Hyun D.-W."/>
            <person name="Bae J.-W."/>
        </authorList>
    </citation>
    <scope>NUCLEOTIDE SEQUENCE [LARGE SCALE GENOMIC DNA]</scope>
    <source>
        <strain evidence="1 2">HDW11</strain>
    </source>
</reference>
<protein>
    <submittedName>
        <fullName evidence="1">OsmC family protein</fullName>
    </submittedName>
</protein>
<sequence length="142" mass="15047">MTQTPHTAPPTSITLTRTGARTYEATNAAGATVRVGGEGALSPVELLLAALAGCSAIDVDVVTARRAEPTRFEVTASGRKSTEGGNHLEDVTLRFALEFPEGPEGDQARARIDNALRASHERDCTVSRTVELATPVTFERVD</sequence>
<dbReference type="SUPFAM" id="SSF82784">
    <property type="entry name" value="OsmC-like"/>
    <property type="match status" value="1"/>
</dbReference>
<dbReference type="InterPro" id="IPR003718">
    <property type="entry name" value="OsmC/Ohr_fam"/>
</dbReference>
<dbReference type="Proteomes" id="UP000501058">
    <property type="component" value="Chromosome"/>
</dbReference>
<keyword evidence="2" id="KW-1185">Reference proteome</keyword>
<dbReference type="AlphaFoldDB" id="A0A6G7Y869"/>
<dbReference type="Pfam" id="PF02566">
    <property type="entry name" value="OsmC"/>
    <property type="match status" value="1"/>
</dbReference>
<dbReference type="PANTHER" id="PTHR34352">
    <property type="entry name" value="PROTEIN YHFA"/>
    <property type="match status" value="1"/>
</dbReference>